<feature type="region of interest" description="Disordered" evidence="1">
    <location>
        <begin position="650"/>
        <end position="688"/>
    </location>
</feature>
<keyword evidence="6" id="KW-1185">Reference proteome</keyword>
<protein>
    <submittedName>
        <fullName evidence="5">Tachylectin-related carbohydrate-binding protein</fullName>
    </submittedName>
</protein>
<evidence type="ECO:0000259" key="4">
    <source>
        <dbReference type="Pfam" id="PF26607"/>
    </source>
</evidence>
<feature type="domain" description="PLL-like beta propeller" evidence="4">
    <location>
        <begin position="358"/>
        <end position="637"/>
    </location>
</feature>
<dbReference type="Proteomes" id="UP001596083">
    <property type="component" value="Unassembled WGS sequence"/>
</dbReference>
<feature type="chain" id="PRO_5047500961" evidence="2">
    <location>
        <begin position="29"/>
        <end position="688"/>
    </location>
</feature>
<evidence type="ECO:0000313" key="5">
    <source>
        <dbReference type="EMBL" id="MFC5724366.1"/>
    </source>
</evidence>
<dbReference type="SUPFAM" id="SSF89372">
    <property type="entry name" value="Fucose-specific lectin"/>
    <property type="match status" value="2"/>
</dbReference>
<sequence length="688" mass="74541">MSAYRAASLTIAAITALPLGLASAPVAAADAIPATPAPSPQVSCDPRTAMYGATQDHLLRYFAHADASNGTFNWPVIDKQIDKGGWGAPRLTLGGPSGWVYSIGGDGILSRSRYEPDTDRWTTVGQKMDTGWGDYLVDSRRNRITVDERGNVLAIHDDGTLRLYSYDQKTGAPLPDRGRIVSGGFGSYDILVSAGDGLLFARKGNDLYRFRYDIDRQQWLDMSALAWSGGWQDTQELRSAGGGTLYARQKDGSLYWYRYDVNAEAWVDTKPRKAGWNFQSYNGISLRTDACTTPAQSPSPLLPARPHIPAALRQGSDKLIQQFYVDERGWLIQGLQRDINDLGTVMYSVVPGAQDLVDQPVITEQVDGTPLAFVLGKDGHVYMTKRQPGAVWSPLVDLGGNFTAAPTVVRNSNGIVAVHAFDREGRLWYLNQRAANSEDFIPWRTRYADSSIPSGYEQATFAGVSQATVVDGESARPFVLGIDKQGRLGMNRADDTRDGWWVWGVSDVTGLSGTPVAARAADGKIMAFARNKDGQIWAAKESNRPYSDGKLTLNGFFGDGTVIPGVKTDGSPAVAVNKDKSLGVLVRDEKGYIRYSTQRADGSFGGWSLVWSGKSSTDPSVVQLADGRWGVFFIDNDGVERMYTLTPANAAPAAPNTRVKRSAEPQSLFVGGPTARPGSGKPSAPTDK</sequence>
<gene>
    <name evidence="5" type="ORF">ACFP1Z_29855</name>
</gene>
<dbReference type="Pfam" id="PF26607">
    <property type="entry name" value="DUF8189"/>
    <property type="match status" value="1"/>
</dbReference>
<evidence type="ECO:0000256" key="1">
    <source>
        <dbReference type="SAM" id="MobiDB-lite"/>
    </source>
</evidence>
<organism evidence="5 6">
    <name type="scientific">Streptomyces gamaensis</name>
    <dbReference type="NCBI Taxonomy" id="1763542"/>
    <lineage>
        <taxon>Bacteria</taxon>
        <taxon>Bacillati</taxon>
        <taxon>Actinomycetota</taxon>
        <taxon>Actinomycetes</taxon>
        <taxon>Kitasatosporales</taxon>
        <taxon>Streptomycetaceae</taxon>
        <taxon>Streptomyces</taxon>
    </lineage>
</organism>
<dbReference type="EMBL" id="JBHSPB010000027">
    <property type="protein sequence ID" value="MFC5724366.1"/>
    <property type="molecule type" value="Genomic_DNA"/>
</dbReference>
<dbReference type="Gene3D" id="2.115.10.10">
    <property type="entry name" value="Tachylectin 2"/>
    <property type="match status" value="2"/>
</dbReference>
<feature type="domain" description="Tachylectin 2" evidence="3">
    <location>
        <begin position="63"/>
        <end position="281"/>
    </location>
</feature>
<name>A0ABW0ZAI6_9ACTN</name>
<accession>A0ABW0ZAI6</accession>
<feature type="signal peptide" evidence="2">
    <location>
        <begin position="1"/>
        <end position="28"/>
    </location>
</feature>
<evidence type="ECO:0000259" key="3">
    <source>
        <dbReference type="Pfam" id="PF14517"/>
    </source>
</evidence>
<dbReference type="RefSeq" id="WP_390320830.1">
    <property type="nucleotide sequence ID" value="NZ_JBHSPB010000027.1"/>
</dbReference>
<keyword evidence="2" id="KW-0732">Signal</keyword>
<evidence type="ECO:0000256" key="2">
    <source>
        <dbReference type="SAM" id="SignalP"/>
    </source>
</evidence>
<proteinExistence type="predicted"/>
<dbReference type="InterPro" id="IPR023294">
    <property type="entry name" value="Tachylectin2"/>
</dbReference>
<dbReference type="SUPFAM" id="SSF50934">
    <property type="entry name" value="Tachylectin-2"/>
    <property type="match status" value="2"/>
</dbReference>
<evidence type="ECO:0000313" key="6">
    <source>
        <dbReference type="Proteomes" id="UP001596083"/>
    </source>
</evidence>
<reference evidence="6" key="1">
    <citation type="journal article" date="2019" name="Int. J. Syst. Evol. Microbiol.">
        <title>The Global Catalogue of Microorganisms (GCM) 10K type strain sequencing project: providing services to taxonomists for standard genome sequencing and annotation.</title>
        <authorList>
            <consortium name="The Broad Institute Genomics Platform"/>
            <consortium name="The Broad Institute Genome Sequencing Center for Infectious Disease"/>
            <person name="Wu L."/>
            <person name="Ma J."/>
        </authorList>
    </citation>
    <scope>NUCLEOTIDE SEQUENCE [LARGE SCALE GENOMIC DNA]</scope>
    <source>
        <strain evidence="6">CGMCC 4.7304</strain>
    </source>
</reference>
<dbReference type="InterPro" id="IPR036813">
    <property type="entry name" value="Tachylectin2_sf"/>
</dbReference>
<dbReference type="Pfam" id="PF14517">
    <property type="entry name" value="Tachylectin"/>
    <property type="match status" value="1"/>
</dbReference>
<comment type="caution">
    <text evidence="5">The sequence shown here is derived from an EMBL/GenBank/DDBJ whole genome shotgun (WGS) entry which is preliminary data.</text>
</comment>
<dbReference type="InterPro" id="IPR058502">
    <property type="entry name" value="PLL-like_beta-prop"/>
</dbReference>